<evidence type="ECO:0000313" key="13">
    <source>
        <dbReference type="EMBL" id="OOZ36986.1"/>
    </source>
</evidence>
<evidence type="ECO:0000256" key="9">
    <source>
        <dbReference type="RuleBase" id="RU003613"/>
    </source>
</evidence>
<proteinExistence type="inferred from homology"/>
<dbReference type="Pfam" id="PF04354">
    <property type="entry name" value="ZipA_C"/>
    <property type="match status" value="1"/>
</dbReference>
<comment type="similarity">
    <text evidence="8">Belongs to the ZipA family.</text>
</comment>
<dbReference type="RefSeq" id="WP_078486311.1">
    <property type="nucleotide sequence ID" value="NZ_MPRJ01000020.1"/>
</dbReference>
<dbReference type="GO" id="GO:0000917">
    <property type="term" value="P:division septum assembly"/>
    <property type="evidence" value="ECO:0007669"/>
    <property type="project" value="TreeGrafter"/>
</dbReference>
<evidence type="ECO:0000259" key="12">
    <source>
        <dbReference type="SMART" id="SM00771"/>
    </source>
</evidence>
<evidence type="ECO:0000256" key="8">
    <source>
        <dbReference type="RuleBase" id="RU003612"/>
    </source>
</evidence>
<dbReference type="Gene3D" id="3.30.1400.10">
    <property type="entry name" value="ZipA, C-terminal FtsZ-binding domain"/>
    <property type="match status" value="1"/>
</dbReference>
<keyword evidence="6 9" id="KW-0472">Membrane</keyword>
<evidence type="ECO:0000256" key="1">
    <source>
        <dbReference type="ARBA" id="ARBA00022475"/>
    </source>
</evidence>
<feature type="transmembrane region" description="Helical" evidence="11">
    <location>
        <begin position="6"/>
        <end position="24"/>
    </location>
</feature>
<keyword evidence="2 9" id="KW-0997">Cell inner membrane</keyword>
<dbReference type="AlphaFoldDB" id="A0A1T2KW66"/>
<evidence type="ECO:0000256" key="3">
    <source>
        <dbReference type="ARBA" id="ARBA00022618"/>
    </source>
</evidence>
<sequence>MDADILRLILFLAGVPLILGIYFWDRHKRVTSKVHAIRRAQQEAEPEILTQPVPQQDEIPEEEDEYEEESIYEDEIHAESRDEDLEEELHQLDEIVHENTGPATPQIKEPVAEQGELTFSAMDDFSPEEIRRKGLPTKIIQLILKSRNGGFDNADIWRAAREVGLEYGEMNIFHRRAGGKNSPAVFSMASMVEPGTFPENSDAEFSTPGLALFSQLPGPKDGLAVFSDMLFTAERLGSMLDATLQDETHSDLTKQAIEHMREEILEYRRKLQLARAKV</sequence>
<feature type="region of interest" description="Disordered" evidence="10">
    <location>
        <begin position="42"/>
        <end position="70"/>
    </location>
</feature>
<evidence type="ECO:0000256" key="10">
    <source>
        <dbReference type="SAM" id="MobiDB-lite"/>
    </source>
</evidence>
<keyword evidence="3 8" id="KW-0132">Cell division</keyword>
<dbReference type="GO" id="GO:0005886">
    <property type="term" value="C:plasma membrane"/>
    <property type="evidence" value="ECO:0007669"/>
    <property type="project" value="UniProtKB-SubCell"/>
</dbReference>
<feature type="domain" description="ZipA C-terminal FtsZ-binding" evidence="12">
    <location>
        <begin position="136"/>
        <end position="264"/>
    </location>
</feature>
<gene>
    <name evidence="13" type="ORF">BOW51_04425</name>
</gene>
<keyword evidence="1 9" id="KW-1003">Cell membrane</keyword>
<keyword evidence="7 8" id="KW-0131">Cell cycle</keyword>
<evidence type="ECO:0000256" key="4">
    <source>
        <dbReference type="ARBA" id="ARBA00022692"/>
    </source>
</evidence>
<dbReference type="OrthoDB" id="7054914at2"/>
<dbReference type="PANTHER" id="PTHR38685:SF1">
    <property type="entry name" value="CELL DIVISION PROTEIN ZIPA"/>
    <property type="match status" value="1"/>
</dbReference>
<organism evidence="13 14">
    <name type="scientific">Solemya velesiana gill symbiont</name>
    <dbReference type="NCBI Taxonomy" id="1918948"/>
    <lineage>
        <taxon>Bacteria</taxon>
        <taxon>Pseudomonadati</taxon>
        <taxon>Pseudomonadota</taxon>
        <taxon>Gammaproteobacteria</taxon>
        <taxon>sulfur-oxidizing symbionts</taxon>
    </lineage>
</organism>
<keyword evidence="14" id="KW-1185">Reference proteome</keyword>
<evidence type="ECO:0000256" key="5">
    <source>
        <dbReference type="ARBA" id="ARBA00022989"/>
    </source>
</evidence>
<dbReference type="Proteomes" id="UP000190896">
    <property type="component" value="Unassembled WGS sequence"/>
</dbReference>
<dbReference type="GO" id="GO:0032153">
    <property type="term" value="C:cell division site"/>
    <property type="evidence" value="ECO:0007669"/>
    <property type="project" value="TreeGrafter"/>
</dbReference>
<dbReference type="PANTHER" id="PTHR38685">
    <property type="entry name" value="CELL DIVISION PROTEIN ZIPA"/>
    <property type="match status" value="1"/>
</dbReference>
<dbReference type="InterPro" id="IPR007449">
    <property type="entry name" value="ZipA_FtsZ-bd_C"/>
</dbReference>
<evidence type="ECO:0000313" key="14">
    <source>
        <dbReference type="Proteomes" id="UP000190896"/>
    </source>
</evidence>
<evidence type="ECO:0000256" key="6">
    <source>
        <dbReference type="ARBA" id="ARBA00023136"/>
    </source>
</evidence>
<keyword evidence="4 9" id="KW-0812">Transmembrane</keyword>
<dbReference type="InterPro" id="IPR011919">
    <property type="entry name" value="Cell_div_ZipA"/>
</dbReference>
<comment type="function">
    <text evidence="8">Essential cell division protein that stabilizes the FtsZ protofilaments by cross-linking them and that serves as a cytoplasmic membrane anchor for the Z ring. Also required for the recruitment to the septal ring of downstream cell division proteins.</text>
</comment>
<evidence type="ECO:0000256" key="11">
    <source>
        <dbReference type="SAM" id="Phobius"/>
    </source>
</evidence>
<dbReference type="SUPFAM" id="SSF64383">
    <property type="entry name" value="Cell-division protein ZipA, C-terminal domain"/>
    <property type="match status" value="1"/>
</dbReference>
<feature type="compositionally biased region" description="Acidic residues" evidence="10">
    <location>
        <begin position="58"/>
        <end position="70"/>
    </location>
</feature>
<reference evidence="13 14" key="1">
    <citation type="submission" date="2016-11" db="EMBL/GenBank/DDBJ databases">
        <title>Mixed transmission modes and dynamic genome evolution in an obligate animal-bacterial symbiosis.</title>
        <authorList>
            <person name="Russell S.L."/>
            <person name="Corbett-Detig R.B."/>
            <person name="Cavanaugh C.M."/>
        </authorList>
    </citation>
    <scope>NUCLEOTIDE SEQUENCE [LARGE SCALE GENOMIC DNA]</scope>
    <source>
        <strain evidence="13">Se-Cadez</strain>
    </source>
</reference>
<keyword evidence="5 11" id="KW-1133">Transmembrane helix</keyword>
<dbReference type="InterPro" id="IPR036765">
    <property type="entry name" value="ZipA_FtsZ-bd_C_sf"/>
</dbReference>
<protein>
    <recommendedName>
        <fullName evidence="8">Cell division protein ZipA</fullName>
    </recommendedName>
</protein>
<comment type="caution">
    <text evidence="13">The sequence shown here is derived from an EMBL/GenBank/DDBJ whole genome shotgun (WGS) entry which is preliminary data.</text>
</comment>
<name>A0A1T2KW66_9GAMM</name>
<dbReference type="SMART" id="SM00771">
    <property type="entry name" value="ZipA_C"/>
    <property type="match status" value="1"/>
</dbReference>
<evidence type="ECO:0000256" key="7">
    <source>
        <dbReference type="ARBA" id="ARBA00023306"/>
    </source>
</evidence>
<evidence type="ECO:0000256" key="2">
    <source>
        <dbReference type="ARBA" id="ARBA00022519"/>
    </source>
</evidence>
<comment type="subcellular location">
    <subcellularLocation>
        <location evidence="9">Cell inner membrane</location>
        <topology evidence="9">Single-pass type I membrane protein</topology>
    </subcellularLocation>
</comment>
<accession>A0A1T2KW66</accession>
<dbReference type="EMBL" id="MPRJ01000020">
    <property type="protein sequence ID" value="OOZ36986.1"/>
    <property type="molecule type" value="Genomic_DNA"/>
</dbReference>